<reference evidence="3" key="1">
    <citation type="submission" date="2014-07" db="EMBL/GenBank/DDBJ databases">
        <authorList>
            <person name="Wibberg D."/>
        </authorList>
    </citation>
    <scope>NUCLEOTIDE SEQUENCE [LARGE SCALE GENOMIC DNA]</scope>
    <source>
        <strain evidence="3">DG5</strain>
    </source>
</reference>
<accession>A0A078KMM8</accession>
<dbReference type="PATRIC" id="fig|29343.3.peg.683"/>
<dbReference type="HOGENOM" id="CLU_3249482_0_0_9"/>
<name>A0A078KMM8_9FIRM</name>
<evidence type="ECO:0000313" key="2">
    <source>
        <dbReference type="EMBL" id="CDZ23782.1"/>
    </source>
</evidence>
<dbReference type="AlphaFoldDB" id="A0A078KMM8"/>
<feature type="transmembrane region" description="Helical" evidence="1">
    <location>
        <begin position="6"/>
        <end position="31"/>
    </location>
</feature>
<gene>
    <name evidence="2" type="ORF">CCDG5_0652</name>
</gene>
<proteinExistence type="predicted"/>
<keyword evidence="1" id="KW-0472">Membrane</keyword>
<protein>
    <submittedName>
        <fullName evidence="2">Putative membrane protein</fullName>
    </submittedName>
</protein>
<dbReference type="STRING" id="29343.CCDG5_0652"/>
<keyword evidence="1" id="KW-0812">Transmembrane</keyword>
<dbReference type="EMBL" id="LM995447">
    <property type="protein sequence ID" value="CDZ23782.1"/>
    <property type="molecule type" value="Genomic_DNA"/>
</dbReference>
<dbReference type="Proteomes" id="UP000032431">
    <property type="component" value="Chromosome I"/>
</dbReference>
<keyword evidence="1" id="KW-1133">Transmembrane helix</keyword>
<keyword evidence="3" id="KW-1185">Reference proteome</keyword>
<dbReference type="KEGG" id="ccel:CCDG5_0652"/>
<evidence type="ECO:0000313" key="3">
    <source>
        <dbReference type="Proteomes" id="UP000032431"/>
    </source>
</evidence>
<evidence type="ECO:0000256" key="1">
    <source>
        <dbReference type="SAM" id="Phobius"/>
    </source>
</evidence>
<organism evidence="2 3">
    <name type="scientific">[Clostridium] cellulosi</name>
    <dbReference type="NCBI Taxonomy" id="29343"/>
    <lineage>
        <taxon>Bacteria</taxon>
        <taxon>Bacillati</taxon>
        <taxon>Bacillota</taxon>
        <taxon>Clostridia</taxon>
        <taxon>Eubacteriales</taxon>
        <taxon>Oscillospiraceae</taxon>
        <taxon>Oscillospiraceae incertae sedis</taxon>
    </lineage>
</organism>
<sequence length="42" mass="4985">MNIIKGLFSILATFSIIFMNIATTIIAIFKYKDEKRSYKRRK</sequence>